<evidence type="ECO:0000313" key="4">
    <source>
        <dbReference type="Proteomes" id="UP000078512"/>
    </source>
</evidence>
<feature type="compositionally biased region" description="Polar residues" evidence="1">
    <location>
        <begin position="1"/>
        <end position="13"/>
    </location>
</feature>
<evidence type="ECO:0000313" key="3">
    <source>
        <dbReference type="EMBL" id="OAQ31884.1"/>
    </source>
</evidence>
<dbReference type="InterPro" id="IPR001810">
    <property type="entry name" value="F-box_dom"/>
</dbReference>
<dbReference type="Pfam" id="PF12937">
    <property type="entry name" value="F-box-like"/>
    <property type="match status" value="1"/>
</dbReference>
<gene>
    <name evidence="3" type="ORF">K457DRAFT_135666</name>
</gene>
<dbReference type="SUPFAM" id="SSF52047">
    <property type="entry name" value="RNI-like"/>
    <property type="match status" value="2"/>
</dbReference>
<dbReference type="EMBL" id="KV442027">
    <property type="protein sequence ID" value="OAQ31884.1"/>
    <property type="molecule type" value="Genomic_DNA"/>
</dbReference>
<proteinExistence type="predicted"/>
<accession>A0A197K610</accession>
<dbReference type="InterPro" id="IPR036047">
    <property type="entry name" value="F-box-like_dom_sf"/>
</dbReference>
<dbReference type="OrthoDB" id="2430174at2759"/>
<dbReference type="Gene3D" id="1.20.1280.50">
    <property type="match status" value="1"/>
</dbReference>
<organism evidence="3 4">
    <name type="scientific">Linnemannia elongata AG-77</name>
    <dbReference type="NCBI Taxonomy" id="1314771"/>
    <lineage>
        <taxon>Eukaryota</taxon>
        <taxon>Fungi</taxon>
        <taxon>Fungi incertae sedis</taxon>
        <taxon>Mucoromycota</taxon>
        <taxon>Mortierellomycotina</taxon>
        <taxon>Mortierellomycetes</taxon>
        <taxon>Mortierellales</taxon>
        <taxon>Mortierellaceae</taxon>
        <taxon>Linnemannia</taxon>
    </lineage>
</organism>
<protein>
    <recommendedName>
        <fullName evidence="2">F-box domain-containing protein</fullName>
    </recommendedName>
</protein>
<dbReference type="SUPFAM" id="SSF81383">
    <property type="entry name" value="F-box domain"/>
    <property type="match status" value="1"/>
</dbReference>
<sequence>MQASSSPTTLQQHHATDTVSTTTKTTATTKALQMPELLLHIGLHLKVPILARCIRVCKTWHHLFEPLLWQTFEFPASEPVFRSSITKLQPSPDQFRRMASRIQRLMFYKNPTSRFTSFEYLITELLLPDNNDDECDSAERTKNRGQLTCLDVYFMIPTVDTLLRQNQGSLRQLRITSNMYRPDAAYLAREVLTERILGMDRLEELSLIKFHIPKGPQGMAFLETCRRLKSLELGIVKLDALVPSQEAQGQGQGDGGSNNYDNEREPFVLPRLRKLTLDRVLAEGQEQMNLWKAGTHVEDLTWVWTQQPSALDFPIAEVCGHLARPSSLSMVQSLARLELSGKTVTDKEFSRLLELLPNLQGLVVNGTRFGPLALTTLLGDGVESSGSRTGRRGRAHGWRELSFVNCMWLTGWDTQKILTSCSSLEIFAGSPIYISQTTSHRTLFSTINFNTPSESLSSSQEVPLQDRPWVCSGLKHLDVRFLLCTENESRTSTVPARDSDTMRLRRGIIYDRLASLTRLQFLSCSNHDGILPSSAVIRFEEESGIRRAYGLDFSLKYGLARLAQLKRLRELRLYRLDNELCMGKEEFRWLEGQFLELVAVLGPFDRGVLEGGEEYRFYLGRG</sequence>
<dbReference type="Gene3D" id="3.80.10.10">
    <property type="entry name" value="Ribonuclease Inhibitor"/>
    <property type="match status" value="1"/>
</dbReference>
<evidence type="ECO:0000259" key="2">
    <source>
        <dbReference type="Pfam" id="PF12937"/>
    </source>
</evidence>
<dbReference type="Proteomes" id="UP000078512">
    <property type="component" value="Unassembled WGS sequence"/>
</dbReference>
<keyword evidence="4" id="KW-1185">Reference proteome</keyword>
<dbReference type="InterPro" id="IPR032675">
    <property type="entry name" value="LRR_dom_sf"/>
</dbReference>
<reference evidence="3 4" key="1">
    <citation type="submission" date="2016-05" db="EMBL/GenBank/DDBJ databases">
        <title>Genome sequencing reveals origins of a unique bacterial endosymbiosis in the earliest lineages of terrestrial Fungi.</title>
        <authorList>
            <consortium name="DOE Joint Genome Institute"/>
            <person name="Uehling J."/>
            <person name="Gryganskyi A."/>
            <person name="Hameed K."/>
            <person name="Tschaplinski T."/>
            <person name="Misztal P."/>
            <person name="Wu S."/>
            <person name="Desiro A."/>
            <person name="Vande Pol N."/>
            <person name="Du Z.-Y."/>
            <person name="Zienkiewicz A."/>
            <person name="Zienkiewicz K."/>
            <person name="Morin E."/>
            <person name="Tisserant E."/>
            <person name="Splivallo R."/>
            <person name="Hainaut M."/>
            <person name="Henrissat B."/>
            <person name="Ohm R."/>
            <person name="Kuo A."/>
            <person name="Yan J."/>
            <person name="Lipzen A."/>
            <person name="Nolan M."/>
            <person name="Labutti K."/>
            <person name="Barry K."/>
            <person name="Goldstein A."/>
            <person name="Labbe J."/>
            <person name="Schadt C."/>
            <person name="Tuskan G."/>
            <person name="Grigoriev I."/>
            <person name="Martin F."/>
            <person name="Vilgalys R."/>
            <person name="Bonito G."/>
        </authorList>
    </citation>
    <scope>NUCLEOTIDE SEQUENCE [LARGE SCALE GENOMIC DNA]</scope>
    <source>
        <strain evidence="3 4">AG-77</strain>
    </source>
</reference>
<name>A0A197K610_9FUNG</name>
<feature type="domain" description="F-box" evidence="2">
    <location>
        <begin position="35"/>
        <end position="72"/>
    </location>
</feature>
<dbReference type="AlphaFoldDB" id="A0A197K610"/>
<evidence type="ECO:0000256" key="1">
    <source>
        <dbReference type="SAM" id="MobiDB-lite"/>
    </source>
</evidence>
<feature type="region of interest" description="Disordered" evidence="1">
    <location>
        <begin position="1"/>
        <end position="23"/>
    </location>
</feature>